<gene>
    <name evidence="1" type="ORF">ED236_06470</name>
</gene>
<evidence type="ECO:0000313" key="2">
    <source>
        <dbReference type="Proteomes" id="UP000275137"/>
    </source>
</evidence>
<sequence>MFAEDRRLRILEVLDKSPGYTANQVVLNEMLAQLGHLISSDKTRVELAWLAEMTLIELLATDSLFVARLTQRGQDVATGRATVPGVSVTRPT</sequence>
<evidence type="ECO:0000313" key="1">
    <source>
        <dbReference type="EMBL" id="ROH86361.1"/>
    </source>
</evidence>
<reference evidence="1 2" key="1">
    <citation type="submission" date="2018-10" db="EMBL/GenBank/DDBJ databases">
        <authorList>
            <person name="Chen W.-M."/>
        </authorList>
    </citation>
    <scope>NUCLEOTIDE SEQUENCE [LARGE SCALE GENOMIC DNA]</scope>
    <source>
        <strain evidence="1 2">H-5</strain>
    </source>
</reference>
<organism evidence="1 2">
    <name type="scientific">Pseudomethylobacillus aquaticus</name>
    <dbReference type="NCBI Taxonomy" id="2676064"/>
    <lineage>
        <taxon>Bacteria</taxon>
        <taxon>Pseudomonadati</taxon>
        <taxon>Pseudomonadota</taxon>
        <taxon>Betaproteobacteria</taxon>
        <taxon>Nitrosomonadales</taxon>
        <taxon>Methylophilaceae</taxon>
        <taxon>Pseudomethylobacillus</taxon>
    </lineage>
</organism>
<keyword evidence="2" id="KW-1185">Reference proteome</keyword>
<dbReference type="Proteomes" id="UP000275137">
    <property type="component" value="Unassembled WGS sequence"/>
</dbReference>
<dbReference type="EMBL" id="RJVP01000003">
    <property type="protein sequence ID" value="ROH86361.1"/>
    <property type="molecule type" value="Genomic_DNA"/>
</dbReference>
<comment type="caution">
    <text evidence="1">The sequence shown here is derived from an EMBL/GenBank/DDBJ whole genome shotgun (WGS) entry which is preliminary data.</text>
</comment>
<proteinExistence type="predicted"/>
<accession>A0A3N0V1F7</accession>
<name>A0A3N0V1F7_9PROT</name>
<dbReference type="AlphaFoldDB" id="A0A3N0V1F7"/>
<protein>
    <submittedName>
        <fullName evidence="1">ArsR family transcriptional regulator</fullName>
    </submittedName>
</protein>